<evidence type="ECO:0000313" key="2">
    <source>
        <dbReference type="Proteomes" id="UP000789570"/>
    </source>
</evidence>
<gene>
    <name evidence="1" type="ORF">FCALED_LOCUS14144</name>
</gene>
<name>A0A9N9I0Y5_9GLOM</name>
<dbReference type="AlphaFoldDB" id="A0A9N9I0Y5"/>
<reference evidence="1" key="1">
    <citation type="submission" date="2021-06" db="EMBL/GenBank/DDBJ databases">
        <authorList>
            <person name="Kallberg Y."/>
            <person name="Tangrot J."/>
            <person name="Rosling A."/>
        </authorList>
    </citation>
    <scope>NUCLEOTIDE SEQUENCE</scope>
    <source>
        <strain evidence="1">UK204</strain>
    </source>
</reference>
<keyword evidence="2" id="KW-1185">Reference proteome</keyword>
<sequence length="67" mass="7605">PGEISQVSELPLTIKFNKKILVKDFEKYKTLHSDMKNVLDIVVKILVNKASAEDESLSKKKARVEGY</sequence>
<protein>
    <submittedName>
        <fullName evidence="1">16557_t:CDS:1</fullName>
    </submittedName>
</protein>
<evidence type="ECO:0000313" key="1">
    <source>
        <dbReference type="EMBL" id="CAG8715711.1"/>
    </source>
</evidence>
<comment type="caution">
    <text evidence="1">The sequence shown here is derived from an EMBL/GenBank/DDBJ whole genome shotgun (WGS) entry which is preliminary data.</text>
</comment>
<accession>A0A9N9I0Y5</accession>
<proteinExistence type="predicted"/>
<feature type="non-terminal residue" evidence="1">
    <location>
        <position position="1"/>
    </location>
</feature>
<organism evidence="1 2">
    <name type="scientific">Funneliformis caledonium</name>
    <dbReference type="NCBI Taxonomy" id="1117310"/>
    <lineage>
        <taxon>Eukaryota</taxon>
        <taxon>Fungi</taxon>
        <taxon>Fungi incertae sedis</taxon>
        <taxon>Mucoromycota</taxon>
        <taxon>Glomeromycotina</taxon>
        <taxon>Glomeromycetes</taxon>
        <taxon>Glomerales</taxon>
        <taxon>Glomeraceae</taxon>
        <taxon>Funneliformis</taxon>
    </lineage>
</organism>
<dbReference type="EMBL" id="CAJVPQ010009482">
    <property type="protein sequence ID" value="CAG8715711.1"/>
    <property type="molecule type" value="Genomic_DNA"/>
</dbReference>
<dbReference type="OrthoDB" id="2370786at2759"/>
<dbReference type="Proteomes" id="UP000789570">
    <property type="component" value="Unassembled WGS sequence"/>
</dbReference>